<dbReference type="FunFam" id="3.30.565.10:FF:000003">
    <property type="entry name" value="DNA mismatch repair endonuclease MutL"/>
    <property type="match status" value="1"/>
</dbReference>
<evidence type="ECO:0000259" key="7">
    <source>
        <dbReference type="SMART" id="SM01340"/>
    </source>
</evidence>
<evidence type="ECO:0000256" key="5">
    <source>
        <dbReference type="HAMAP-Rule" id="MF_00149"/>
    </source>
</evidence>
<dbReference type="CDD" id="cd16926">
    <property type="entry name" value="HATPase_MutL-MLH-PMS-like"/>
    <property type="match status" value="1"/>
</dbReference>
<comment type="function">
    <text evidence="5">This protein is involved in the repair of mismatches in DNA. It is required for dam-dependent methyl-directed DNA mismatch repair. May act as a 'molecular matchmaker', a protein that promotes the formation of a stable complex between two or more DNA-binding proteins in an ATP-dependent manner without itself being part of a final effector complex.</text>
</comment>
<dbReference type="GO" id="GO:0006298">
    <property type="term" value="P:mismatch repair"/>
    <property type="evidence" value="ECO:0007669"/>
    <property type="project" value="UniProtKB-UniRule"/>
</dbReference>
<dbReference type="InterPro" id="IPR014721">
    <property type="entry name" value="Ribsml_uS5_D2-typ_fold_subgr"/>
</dbReference>
<dbReference type="InterPro" id="IPR036890">
    <property type="entry name" value="HATPase_C_sf"/>
</dbReference>
<evidence type="ECO:0000256" key="6">
    <source>
        <dbReference type="SAM" id="MobiDB-lite"/>
    </source>
</evidence>
<dbReference type="Gene3D" id="3.30.1370.100">
    <property type="entry name" value="MutL, C-terminal domain, regulatory subdomain"/>
    <property type="match status" value="1"/>
</dbReference>
<dbReference type="Gene3D" id="3.30.1540.20">
    <property type="entry name" value="MutL, C-terminal domain, dimerisation subdomain"/>
    <property type="match status" value="1"/>
</dbReference>
<reference evidence="8 9" key="1">
    <citation type="submission" date="2011-01" db="EMBL/GenBank/DDBJ databases">
        <authorList>
            <person name="Weinstock G."/>
            <person name="Sodergren E."/>
            <person name="Clifton S."/>
            <person name="Fulton L."/>
            <person name="Fulton B."/>
            <person name="Courtney L."/>
            <person name="Fronick C."/>
            <person name="Harrison M."/>
            <person name="Strong C."/>
            <person name="Farmer C."/>
            <person name="Delahaunty K."/>
            <person name="Markovic C."/>
            <person name="Hall O."/>
            <person name="Minx P."/>
            <person name="Tomlinson C."/>
            <person name="Mitreva M."/>
            <person name="Hou S."/>
            <person name="Chen J."/>
            <person name="Wollam A."/>
            <person name="Pepin K.H."/>
            <person name="Johnson M."/>
            <person name="Bhonagiri V."/>
            <person name="Zhang X."/>
            <person name="Suruliraj S."/>
            <person name="Warren W."/>
            <person name="Chinwalla A."/>
            <person name="Mardis E.R."/>
            <person name="Wilson R.K."/>
        </authorList>
    </citation>
    <scope>NUCLEOTIDE SEQUENCE [LARGE SCALE GENOMIC DNA]</scope>
    <source>
        <strain evidence="9">DSM 22608 / JCM 16073 / KCTC 15190 / YIT 12066</strain>
    </source>
</reference>
<dbReference type="eggNOG" id="COG0323">
    <property type="taxonomic scope" value="Bacteria"/>
</dbReference>
<evidence type="ECO:0000256" key="4">
    <source>
        <dbReference type="ARBA" id="ARBA00023204"/>
    </source>
</evidence>
<dbReference type="SUPFAM" id="SSF55874">
    <property type="entry name" value="ATPase domain of HSP90 chaperone/DNA topoisomerase II/histidine kinase"/>
    <property type="match status" value="1"/>
</dbReference>
<dbReference type="PANTHER" id="PTHR10073">
    <property type="entry name" value="DNA MISMATCH REPAIR PROTEIN MLH, PMS, MUTL"/>
    <property type="match status" value="1"/>
</dbReference>
<evidence type="ECO:0000313" key="9">
    <source>
        <dbReference type="Proteomes" id="UP000018458"/>
    </source>
</evidence>
<name>E8LK01_SUCHY</name>
<dbReference type="InterPro" id="IPR020667">
    <property type="entry name" value="DNA_mismatch_repair_MutL"/>
</dbReference>
<dbReference type="InterPro" id="IPR037198">
    <property type="entry name" value="MutL_C_sf"/>
</dbReference>
<accession>E8LK01</accession>
<dbReference type="GO" id="GO:0005524">
    <property type="term" value="F:ATP binding"/>
    <property type="evidence" value="ECO:0007669"/>
    <property type="project" value="InterPro"/>
</dbReference>
<evidence type="ECO:0000256" key="1">
    <source>
        <dbReference type="ARBA" id="ARBA00006082"/>
    </source>
</evidence>
<dbReference type="Proteomes" id="UP000018458">
    <property type="component" value="Unassembled WGS sequence"/>
</dbReference>
<keyword evidence="3 5" id="KW-0227">DNA damage</keyword>
<dbReference type="EMBL" id="AEVO01000051">
    <property type="protein sequence ID" value="EFY07117.1"/>
    <property type="molecule type" value="Genomic_DNA"/>
</dbReference>
<dbReference type="InterPro" id="IPR020568">
    <property type="entry name" value="Ribosomal_Su5_D2-typ_SF"/>
</dbReference>
<evidence type="ECO:0000313" key="8">
    <source>
        <dbReference type="EMBL" id="EFY07117.1"/>
    </source>
</evidence>
<feature type="region of interest" description="Disordered" evidence="6">
    <location>
        <begin position="346"/>
        <end position="365"/>
    </location>
</feature>
<dbReference type="InterPro" id="IPR002099">
    <property type="entry name" value="MutL/Mlh/PMS"/>
</dbReference>
<dbReference type="InterPro" id="IPR013507">
    <property type="entry name" value="DNA_mismatch_S5_2-like"/>
</dbReference>
<dbReference type="GO" id="GO:0032300">
    <property type="term" value="C:mismatch repair complex"/>
    <property type="evidence" value="ECO:0007669"/>
    <property type="project" value="InterPro"/>
</dbReference>
<dbReference type="PROSITE" id="PS00058">
    <property type="entry name" value="DNA_MISMATCH_REPAIR_1"/>
    <property type="match status" value="1"/>
</dbReference>
<dbReference type="SUPFAM" id="SSF118116">
    <property type="entry name" value="DNA mismatch repair protein MutL"/>
    <property type="match status" value="1"/>
</dbReference>
<dbReference type="STRING" id="762983.HMPREF9444_01038"/>
<dbReference type="Pfam" id="PF13589">
    <property type="entry name" value="HATPase_c_3"/>
    <property type="match status" value="1"/>
</dbReference>
<dbReference type="Gene3D" id="3.30.565.10">
    <property type="entry name" value="Histidine kinase-like ATPase, C-terminal domain"/>
    <property type="match status" value="1"/>
</dbReference>
<dbReference type="AlphaFoldDB" id="E8LK01"/>
<dbReference type="HOGENOM" id="CLU_004131_4_3_6"/>
<dbReference type="Pfam" id="PF01119">
    <property type="entry name" value="DNA_mis_repair"/>
    <property type="match status" value="1"/>
</dbReference>
<keyword evidence="9" id="KW-1185">Reference proteome</keyword>
<evidence type="ECO:0000256" key="3">
    <source>
        <dbReference type="ARBA" id="ARBA00022763"/>
    </source>
</evidence>
<dbReference type="GO" id="GO:0016887">
    <property type="term" value="F:ATP hydrolysis activity"/>
    <property type="evidence" value="ECO:0007669"/>
    <property type="project" value="InterPro"/>
</dbReference>
<dbReference type="InterPro" id="IPR038973">
    <property type="entry name" value="MutL/Mlh/Pms-like"/>
</dbReference>
<comment type="similarity">
    <text evidence="1 5">Belongs to the DNA mismatch repair MutL/HexB family.</text>
</comment>
<organism evidence="8 9">
    <name type="scientific">Succinatimonas hippei (strain DSM 22608 / JCM 16073 / KCTC 15190 / YIT 12066)</name>
    <dbReference type="NCBI Taxonomy" id="762983"/>
    <lineage>
        <taxon>Bacteria</taxon>
        <taxon>Pseudomonadati</taxon>
        <taxon>Pseudomonadota</taxon>
        <taxon>Gammaproteobacteria</taxon>
        <taxon>Aeromonadales</taxon>
        <taxon>Succinivibrionaceae</taxon>
        <taxon>Succinatimonas</taxon>
    </lineage>
</organism>
<dbReference type="InterPro" id="IPR042120">
    <property type="entry name" value="MutL_C_dimsub"/>
</dbReference>
<proteinExistence type="inferred from homology"/>
<dbReference type="InterPro" id="IPR042121">
    <property type="entry name" value="MutL_C_regsub"/>
</dbReference>
<dbReference type="SMART" id="SM01340">
    <property type="entry name" value="DNA_mis_repair"/>
    <property type="match status" value="1"/>
</dbReference>
<dbReference type="GO" id="GO:0030983">
    <property type="term" value="F:mismatched DNA binding"/>
    <property type="evidence" value="ECO:0007669"/>
    <property type="project" value="InterPro"/>
</dbReference>
<dbReference type="OrthoDB" id="9763467at2"/>
<dbReference type="PANTHER" id="PTHR10073:SF12">
    <property type="entry name" value="DNA MISMATCH REPAIR PROTEIN MLH1"/>
    <property type="match status" value="1"/>
</dbReference>
<gene>
    <name evidence="5 8" type="primary">mutL</name>
    <name evidence="8" type="ORF">HMPREF9444_01038</name>
</gene>
<evidence type="ECO:0000256" key="2">
    <source>
        <dbReference type="ARBA" id="ARBA00021975"/>
    </source>
</evidence>
<dbReference type="GO" id="GO:0140664">
    <property type="term" value="F:ATP-dependent DNA damage sensor activity"/>
    <property type="evidence" value="ECO:0007669"/>
    <property type="project" value="InterPro"/>
</dbReference>
<keyword evidence="4 5" id="KW-0234">DNA repair</keyword>
<dbReference type="InterPro" id="IPR014762">
    <property type="entry name" value="DNA_mismatch_repair_CS"/>
</dbReference>
<dbReference type="Gene3D" id="3.30.230.10">
    <property type="match status" value="1"/>
</dbReference>
<dbReference type="SUPFAM" id="SSF54211">
    <property type="entry name" value="Ribosomal protein S5 domain 2-like"/>
    <property type="match status" value="1"/>
</dbReference>
<protein>
    <recommendedName>
        <fullName evidence="2 5">DNA mismatch repair protein MutL</fullName>
    </recommendedName>
</protein>
<dbReference type="HAMAP" id="MF_00149">
    <property type="entry name" value="DNA_mis_repair"/>
    <property type="match status" value="1"/>
</dbReference>
<dbReference type="RefSeq" id="WP_009143239.1">
    <property type="nucleotide sequence ID" value="NZ_GL830988.1"/>
</dbReference>
<feature type="domain" description="DNA mismatch repair protein S5" evidence="7">
    <location>
        <begin position="213"/>
        <end position="332"/>
    </location>
</feature>
<sequence length="650" mass="71382">MPIRRLSVQLANQIAAGEVVERPSSVVKELLENAVDAKATKIVCDLKNSGKTLIRVRDNGQGIPHEELPLALAPHATSKIATLEDLEAILTLGFRGEALASIAAVSKLTLTSRTKDEDHAFSVEVEGPQQDPEINPAAHPVGTSVEVCELFFNTPARRRFLRSDRTEFMHIREIFVRTALANPDIDFELNLDGKNVVNVKAVMGDEKKRLVRLSKLAGSDFNRNGIFVRGEDPCLNVSGVLLPPPDVEESAVENIFLFLNGRPIADKVLTHALKQAYSEVAGRSCPVRCVLYLNCDPHEVDINVHPRKDEVRFHEARLVHDVLLETVANSLRKELRSVDDGLKKESGVDDVSSFEDKDQGADENPLGQFVKDIKSAASSRLKFSSYSGGNFDKNKSFGADNYVALDSIGNRRSINYSPHAIQMPSSKDSVKENLRRYDYRIAAGNAQSRAGIYDIERVDLTSPKAAKLLSLPAPDVLLVMQENRYFLVKASVLNRELVSRDYMAKVKLGTVEVYALSMPFVLKAQKTLINAIKACPEALVRAGFTLNLKKESIEFLKIPSLLQGVDLAGILFKALPLAAAGAKNLSMGICPKQLADMFAAAKKSVVYYKDEAQVIVDKISDPEILESLGADAFELDIARWARELGGANNA</sequence>
<dbReference type="NCBIfam" id="TIGR00585">
    <property type="entry name" value="mutl"/>
    <property type="match status" value="1"/>
</dbReference>
<comment type="caution">
    <text evidence="8">The sequence shown here is derived from an EMBL/GenBank/DDBJ whole genome shotgun (WGS) entry which is preliminary data.</text>
</comment>